<name>A0A162EHG0_9BACI</name>
<dbReference type="InterPro" id="IPR048427">
    <property type="entry name" value="YpoC"/>
</dbReference>
<dbReference type="STRING" id="519424.AZF04_18230"/>
<keyword evidence="3" id="KW-1185">Reference proteome</keyword>
<dbReference type="Pfam" id="PF21747">
    <property type="entry name" value="YpoC"/>
    <property type="match status" value="1"/>
</dbReference>
<protein>
    <recommendedName>
        <fullName evidence="1">YpoC-like domain-containing protein</fullName>
    </recommendedName>
</protein>
<evidence type="ECO:0000259" key="1">
    <source>
        <dbReference type="Pfam" id="PF21747"/>
    </source>
</evidence>
<dbReference type="AlphaFoldDB" id="A0A162EHG0"/>
<proteinExistence type="predicted"/>
<evidence type="ECO:0000313" key="2">
    <source>
        <dbReference type="EMBL" id="KYG32896.1"/>
    </source>
</evidence>
<dbReference type="EMBL" id="LTAO01000011">
    <property type="protein sequence ID" value="KYG32896.1"/>
    <property type="molecule type" value="Genomic_DNA"/>
</dbReference>
<dbReference type="RefSeq" id="WP_061948130.1">
    <property type="nucleotide sequence ID" value="NZ_LTAO01000011.1"/>
</dbReference>
<feature type="domain" description="YpoC-like" evidence="1">
    <location>
        <begin position="54"/>
        <end position="163"/>
    </location>
</feature>
<sequence length="170" mass="20533">MMMIPFDFCISPFYHHEQLKIDLNSLTEKQRFTQVPFYYDITSIKKPWESPYPYIEEIYQLWLEEEIAIRFAFKGKRKHEIASKMRISIALYIDALFWLNGQRLNNLHKIEEDILTLTYRPLNAKDRLAFIIKQHNQYHAFIQLQALMEELNKMCARIKVMKNRKNSEGL</sequence>
<organism evidence="2 3">
    <name type="scientific">Alkalihalobacillus trypoxylicola</name>
    <dbReference type="NCBI Taxonomy" id="519424"/>
    <lineage>
        <taxon>Bacteria</taxon>
        <taxon>Bacillati</taxon>
        <taxon>Bacillota</taxon>
        <taxon>Bacilli</taxon>
        <taxon>Bacillales</taxon>
        <taxon>Bacillaceae</taxon>
        <taxon>Alkalihalobacillus</taxon>
    </lineage>
</organism>
<dbReference type="OrthoDB" id="2360594at2"/>
<comment type="caution">
    <text evidence="2">The sequence shown here is derived from an EMBL/GenBank/DDBJ whole genome shotgun (WGS) entry which is preliminary data.</text>
</comment>
<gene>
    <name evidence="2" type="ORF">AZF04_18230</name>
</gene>
<accession>A0A162EHG0</accession>
<evidence type="ECO:0000313" key="3">
    <source>
        <dbReference type="Proteomes" id="UP000075806"/>
    </source>
</evidence>
<reference evidence="2" key="1">
    <citation type="submission" date="2016-02" db="EMBL/GenBank/DDBJ databases">
        <title>Genome sequence of Bacillus trypoxylicola KCTC 13244(T).</title>
        <authorList>
            <person name="Jeong H."/>
            <person name="Park S.-H."/>
            <person name="Choi S.-K."/>
        </authorList>
    </citation>
    <scope>NUCLEOTIDE SEQUENCE [LARGE SCALE GENOMIC DNA]</scope>
    <source>
        <strain evidence="2">KCTC 13244</strain>
    </source>
</reference>
<dbReference type="Proteomes" id="UP000075806">
    <property type="component" value="Unassembled WGS sequence"/>
</dbReference>